<dbReference type="InterPro" id="IPR050268">
    <property type="entry name" value="NADH-dep_flavin_reductase"/>
</dbReference>
<dbReference type="OrthoDB" id="9792858at2"/>
<dbReference type="Proteomes" id="UP000295157">
    <property type="component" value="Unassembled WGS sequence"/>
</dbReference>
<keyword evidence="4" id="KW-1185">Reference proteome</keyword>
<comment type="caution">
    <text evidence="3">The sequence shown here is derived from an EMBL/GenBank/DDBJ whole genome shotgun (WGS) entry which is preliminary data.</text>
</comment>
<dbReference type="SUPFAM" id="SSF50475">
    <property type="entry name" value="FMN-binding split barrel"/>
    <property type="match status" value="1"/>
</dbReference>
<dbReference type="InterPro" id="IPR002563">
    <property type="entry name" value="Flavin_Rdtase-like_dom"/>
</dbReference>
<organism evidence="3 4">
    <name type="scientific">Nonomuraea longispora</name>
    <dbReference type="NCBI Taxonomy" id="1848320"/>
    <lineage>
        <taxon>Bacteria</taxon>
        <taxon>Bacillati</taxon>
        <taxon>Actinomycetota</taxon>
        <taxon>Actinomycetes</taxon>
        <taxon>Streptosporangiales</taxon>
        <taxon>Streptosporangiaceae</taxon>
        <taxon>Nonomuraea</taxon>
    </lineage>
</organism>
<gene>
    <name evidence="3" type="ORF">E1267_20190</name>
</gene>
<dbReference type="AlphaFoldDB" id="A0A4R4N8I6"/>
<evidence type="ECO:0000313" key="3">
    <source>
        <dbReference type="EMBL" id="TDC05248.1"/>
    </source>
</evidence>
<name>A0A4R4N8I6_9ACTN</name>
<evidence type="ECO:0000259" key="2">
    <source>
        <dbReference type="SMART" id="SM00903"/>
    </source>
</evidence>
<reference evidence="3 4" key="1">
    <citation type="submission" date="2019-02" db="EMBL/GenBank/DDBJ databases">
        <title>Draft genome sequences of novel Actinobacteria.</title>
        <authorList>
            <person name="Sahin N."/>
            <person name="Ay H."/>
            <person name="Saygin H."/>
        </authorList>
    </citation>
    <scope>NUCLEOTIDE SEQUENCE [LARGE SCALE GENOMIC DNA]</scope>
    <source>
        <strain evidence="3 4">KC201</strain>
    </source>
</reference>
<dbReference type="GO" id="GO:0010181">
    <property type="term" value="F:FMN binding"/>
    <property type="evidence" value="ECO:0007669"/>
    <property type="project" value="InterPro"/>
</dbReference>
<dbReference type="PANTHER" id="PTHR30466:SF1">
    <property type="entry name" value="FMN REDUCTASE (NADH) RUTF"/>
    <property type="match status" value="1"/>
</dbReference>
<dbReference type="InterPro" id="IPR012349">
    <property type="entry name" value="Split_barrel_FMN-bd"/>
</dbReference>
<dbReference type="GO" id="GO:0042602">
    <property type="term" value="F:riboflavin reductase (NADPH) activity"/>
    <property type="evidence" value="ECO:0007669"/>
    <property type="project" value="TreeGrafter"/>
</dbReference>
<dbReference type="GO" id="GO:0006208">
    <property type="term" value="P:pyrimidine nucleobase catabolic process"/>
    <property type="evidence" value="ECO:0007669"/>
    <property type="project" value="TreeGrafter"/>
</dbReference>
<dbReference type="Gene3D" id="2.30.110.10">
    <property type="entry name" value="Electron Transport, Fmn-binding Protein, Chain A"/>
    <property type="match status" value="1"/>
</dbReference>
<evidence type="ECO:0000256" key="1">
    <source>
        <dbReference type="ARBA" id="ARBA00023002"/>
    </source>
</evidence>
<keyword evidence="1" id="KW-0560">Oxidoreductase</keyword>
<feature type="domain" description="Flavin reductase like" evidence="2">
    <location>
        <begin position="18"/>
        <end position="167"/>
    </location>
</feature>
<protein>
    <submittedName>
        <fullName evidence="3">Flavin reductase</fullName>
    </submittedName>
</protein>
<dbReference type="SMART" id="SM00903">
    <property type="entry name" value="Flavin_Reduct"/>
    <property type="match status" value="1"/>
</dbReference>
<evidence type="ECO:0000313" key="4">
    <source>
        <dbReference type="Proteomes" id="UP000295157"/>
    </source>
</evidence>
<dbReference type="EMBL" id="SMJZ01000073">
    <property type="protein sequence ID" value="TDC05248.1"/>
    <property type="molecule type" value="Genomic_DNA"/>
</dbReference>
<sequence>MGRRTPGVLAVSEFTEAMAQLAAGVAVVTVRDGRDDLGTTVSALMSVSLDPPLVLVSVGSRGYLNEVLLRQDRWAASLLSSGQAAVASRFATPGRPSARLLVAGTPHHRGPHTQALVVEGGVAALEAETTKVVPAGDHTLYVATVLAVDYVEPDLQPLVRLRGRYRAIGM</sequence>
<dbReference type="PANTHER" id="PTHR30466">
    <property type="entry name" value="FLAVIN REDUCTASE"/>
    <property type="match status" value="1"/>
</dbReference>
<proteinExistence type="predicted"/>
<accession>A0A4R4N8I6</accession>
<dbReference type="Pfam" id="PF01613">
    <property type="entry name" value="Flavin_Reduct"/>
    <property type="match status" value="1"/>
</dbReference>